<dbReference type="OrthoDB" id="8550083at2"/>
<dbReference type="InterPro" id="IPR010331">
    <property type="entry name" value="ExoD"/>
</dbReference>
<dbReference type="Pfam" id="PF06055">
    <property type="entry name" value="ExoD"/>
    <property type="match status" value="1"/>
</dbReference>
<proteinExistence type="predicted"/>
<dbReference type="PANTHER" id="PTHR41795:SF1">
    <property type="entry name" value="EXOPOLYSACCHARIDE SYNTHESIS PROTEIN"/>
    <property type="match status" value="1"/>
</dbReference>
<accession>A0A238KJW3</accession>
<dbReference type="AlphaFoldDB" id="A0A238KJW3"/>
<name>A0A238KJW3_9RHOB</name>
<dbReference type="RefSeq" id="WP_094021567.1">
    <property type="nucleotide sequence ID" value="NZ_FXYF01000007.1"/>
</dbReference>
<dbReference type="Proteomes" id="UP000207598">
    <property type="component" value="Unassembled WGS sequence"/>
</dbReference>
<dbReference type="PANTHER" id="PTHR41795">
    <property type="entry name" value="EXOPOLYSACCHARIDE SYNTHESIS PROTEIN"/>
    <property type="match status" value="1"/>
</dbReference>
<keyword evidence="1" id="KW-0472">Membrane</keyword>
<protein>
    <submittedName>
        <fullName evidence="2">Exopolysaccharide synthesis, ExoD</fullName>
    </submittedName>
</protein>
<keyword evidence="3" id="KW-1185">Reference proteome</keyword>
<organism evidence="2 3">
    <name type="scientific">Maliponia aquimaris</name>
    <dbReference type="NCBI Taxonomy" id="1673631"/>
    <lineage>
        <taxon>Bacteria</taxon>
        <taxon>Pseudomonadati</taxon>
        <taxon>Pseudomonadota</taxon>
        <taxon>Alphaproteobacteria</taxon>
        <taxon>Rhodobacterales</taxon>
        <taxon>Paracoccaceae</taxon>
        <taxon>Maliponia</taxon>
    </lineage>
</organism>
<evidence type="ECO:0000313" key="3">
    <source>
        <dbReference type="Proteomes" id="UP000207598"/>
    </source>
</evidence>
<evidence type="ECO:0000256" key="1">
    <source>
        <dbReference type="SAM" id="Phobius"/>
    </source>
</evidence>
<dbReference type="PIRSF" id="PIRSF033239">
    <property type="entry name" value="ExoD"/>
    <property type="match status" value="1"/>
</dbReference>
<keyword evidence="1" id="KW-1133">Transmembrane helix</keyword>
<feature type="transmembrane region" description="Helical" evidence="1">
    <location>
        <begin position="154"/>
        <end position="172"/>
    </location>
</feature>
<reference evidence="2 3" key="1">
    <citation type="submission" date="2017-05" db="EMBL/GenBank/DDBJ databases">
        <authorList>
            <person name="Song R."/>
            <person name="Chenine A.L."/>
            <person name="Ruprecht R.M."/>
        </authorList>
    </citation>
    <scope>NUCLEOTIDE SEQUENCE [LARGE SCALE GENOMIC DNA]</scope>
    <source>
        <strain evidence="2 3">CECT 8898</strain>
    </source>
</reference>
<sequence length="211" mass="23055">MTLANAAEAMLSRQPGRRLSEVLCDLEAGEGTRVSVGDIVGALRDRSFAPLMVIFAAPNVFLFIPGSSVFTALPLMVLAIQLMIGRPDAWLPRFVAVRSIERTSFSRIVTVSVPYVRRIERLARPRWWPTSFLLAERVIGACTFALALVLFLPIPFANGLPALSIIMMALGLSERDGFWLAGGLFLTLVSTVFVIGMVSVGAFAIFEWVLP</sequence>
<dbReference type="EMBL" id="FXYF01000007">
    <property type="protein sequence ID" value="SMX43105.1"/>
    <property type="molecule type" value="Genomic_DNA"/>
</dbReference>
<feature type="transmembrane region" description="Helical" evidence="1">
    <location>
        <begin position="184"/>
        <end position="206"/>
    </location>
</feature>
<gene>
    <name evidence="2" type="ORF">MAA8898_02741</name>
</gene>
<feature type="transmembrane region" description="Helical" evidence="1">
    <location>
        <begin position="60"/>
        <end position="84"/>
    </location>
</feature>
<evidence type="ECO:0000313" key="2">
    <source>
        <dbReference type="EMBL" id="SMX43105.1"/>
    </source>
</evidence>
<keyword evidence="1" id="KW-0812">Transmembrane</keyword>